<evidence type="ECO:0000313" key="1">
    <source>
        <dbReference type="EMBL" id="KAG7414518.1"/>
    </source>
</evidence>
<evidence type="ECO:0000313" key="2">
    <source>
        <dbReference type="Proteomes" id="UP000694050"/>
    </source>
</evidence>
<dbReference type="EMBL" id="JAELUQ010000005">
    <property type="protein sequence ID" value="KAG7414518.1"/>
    <property type="molecule type" value="Genomic_DNA"/>
</dbReference>
<protein>
    <submittedName>
        <fullName evidence="1">Uncharacterized protein</fullName>
    </submittedName>
</protein>
<organism evidence="1 2">
    <name type="scientific">Fusarium oxysporum f. sp. rapae</name>
    <dbReference type="NCBI Taxonomy" id="485398"/>
    <lineage>
        <taxon>Eukaryota</taxon>
        <taxon>Fungi</taxon>
        <taxon>Dikarya</taxon>
        <taxon>Ascomycota</taxon>
        <taxon>Pezizomycotina</taxon>
        <taxon>Sordariomycetes</taxon>
        <taxon>Hypocreomycetidae</taxon>
        <taxon>Hypocreales</taxon>
        <taxon>Nectriaceae</taxon>
        <taxon>Fusarium</taxon>
        <taxon>Fusarium oxysporum species complex</taxon>
    </lineage>
</organism>
<accession>A0A8J5NYA8</accession>
<sequence length="218" mass="24581">MKPNLTGSLLALQAQSFLVTETSHSCFLYAFKAYDAVKRQFGEWASEKKWRWGDIGGAGNAGIKDAIGLGWSTLFKSYYLGHAKKFKDERGAGLNWYGDRRPIVDNLDIVDQVKSFFESSENQQALIQINDCVQSSQALAEKIIDDGKNWTQEFNKLQSTLVERTSKDTEGQKYVDLYKTFEVPVEMNEVMAEGAGDFETKKAMEIVVGRILTEAQKH</sequence>
<dbReference type="AlphaFoldDB" id="A0A8J5NYA8"/>
<name>A0A8J5NYA8_FUSOX</name>
<gene>
    <name evidence="1" type="ORF">Forpe1208_v008222</name>
</gene>
<reference evidence="1" key="1">
    <citation type="submission" date="2021-04" db="EMBL/GenBank/DDBJ databases">
        <title>First draft genome resource for Brassicaceae pathogens Fusarium oxysporum f. sp. raphani and Fusarium oxysporum f. sp. rapae.</title>
        <authorList>
            <person name="Asai S."/>
        </authorList>
    </citation>
    <scope>NUCLEOTIDE SEQUENCE</scope>
    <source>
        <strain evidence="1">Tf1208</strain>
    </source>
</reference>
<dbReference type="Proteomes" id="UP000694050">
    <property type="component" value="Unassembled WGS sequence"/>
</dbReference>
<comment type="caution">
    <text evidence="1">The sequence shown here is derived from an EMBL/GenBank/DDBJ whole genome shotgun (WGS) entry which is preliminary data.</text>
</comment>
<proteinExistence type="predicted"/>